<evidence type="ECO:0000313" key="2">
    <source>
        <dbReference type="EMBL" id="ERN00312.1"/>
    </source>
</evidence>
<evidence type="ECO:0000313" key="3">
    <source>
        <dbReference type="Proteomes" id="UP000017836"/>
    </source>
</evidence>
<dbReference type="AlphaFoldDB" id="W1NT04"/>
<reference evidence="3" key="1">
    <citation type="journal article" date="2013" name="Science">
        <title>The Amborella genome and the evolution of flowering plants.</title>
        <authorList>
            <consortium name="Amborella Genome Project"/>
        </authorList>
    </citation>
    <scope>NUCLEOTIDE SEQUENCE [LARGE SCALE GENOMIC DNA]</scope>
</reference>
<feature type="region of interest" description="Disordered" evidence="1">
    <location>
        <begin position="1"/>
        <end position="20"/>
    </location>
</feature>
<evidence type="ECO:0000256" key="1">
    <source>
        <dbReference type="SAM" id="MobiDB-lite"/>
    </source>
</evidence>
<proteinExistence type="predicted"/>
<keyword evidence="3" id="KW-1185">Reference proteome</keyword>
<dbReference type="EMBL" id="KI394917">
    <property type="protein sequence ID" value="ERN00312.1"/>
    <property type="molecule type" value="Genomic_DNA"/>
</dbReference>
<accession>W1NT04</accession>
<dbReference type="Gramene" id="ERN00312">
    <property type="protein sequence ID" value="ERN00312"/>
    <property type="gene ID" value="AMTR_s00107p00121810"/>
</dbReference>
<name>W1NT04_AMBTC</name>
<dbReference type="Proteomes" id="UP000017836">
    <property type="component" value="Unassembled WGS sequence"/>
</dbReference>
<sequence>MKKTKLQWTELSRASPSPSSGCTCLAAMCDCLYDQPPQAFCLPHATAVRSATKPLRVSRTPRNRHECLQHPVAVVCAHAIRGRRVCSPSDTDHELIHD</sequence>
<dbReference type="HOGENOM" id="CLU_2336471_0_0_1"/>
<organism evidence="2 3">
    <name type="scientific">Amborella trichopoda</name>
    <dbReference type="NCBI Taxonomy" id="13333"/>
    <lineage>
        <taxon>Eukaryota</taxon>
        <taxon>Viridiplantae</taxon>
        <taxon>Streptophyta</taxon>
        <taxon>Embryophyta</taxon>
        <taxon>Tracheophyta</taxon>
        <taxon>Spermatophyta</taxon>
        <taxon>Magnoliopsida</taxon>
        <taxon>Amborellales</taxon>
        <taxon>Amborellaceae</taxon>
        <taxon>Amborella</taxon>
    </lineage>
</organism>
<protein>
    <submittedName>
        <fullName evidence="2">Uncharacterized protein</fullName>
    </submittedName>
</protein>
<gene>
    <name evidence="2" type="ORF">AMTR_s00107p00121810</name>
</gene>